<reference evidence="1" key="2">
    <citation type="journal article" date="2008" name="Genome Biol.">
        <title>Improved genome assembly and evidence-based global gene model set for the chordate Ciona intestinalis: new insight into intron and operon populations.</title>
        <authorList>
            <person name="Satou Y."/>
            <person name="Mineta K."/>
            <person name="Ogasawara M."/>
            <person name="Sasakura Y."/>
            <person name="Shoguchi E."/>
            <person name="Ueno K."/>
            <person name="Yamada L."/>
            <person name="Matsumoto J."/>
            <person name="Wasserscheid J."/>
            <person name="Dewar K."/>
            <person name="Wiley G.B."/>
            <person name="Macmil S.L."/>
            <person name="Roe B.A."/>
            <person name="Zeller R.W."/>
            <person name="Hastings K.E."/>
            <person name="Lemaire P."/>
            <person name="Lindquist E."/>
            <person name="Endo T."/>
            <person name="Hotta K."/>
            <person name="Inaba K."/>
        </authorList>
    </citation>
    <scope>NUCLEOTIDE SEQUENCE [LARGE SCALE GENOMIC DNA]</scope>
    <source>
        <strain evidence="1">wild type</strain>
    </source>
</reference>
<reference evidence="2" key="1">
    <citation type="journal article" date="2002" name="Science">
        <title>The draft genome of Ciona intestinalis: insights into chordate and vertebrate origins.</title>
        <authorList>
            <person name="Dehal P."/>
            <person name="Satou Y."/>
            <person name="Campbell R.K."/>
            <person name="Chapman J."/>
            <person name="Degnan B."/>
            <person name="De Tomaso A."/>
            <person name="Davidson B."/>
            <person name="Di Gregorio A."/>
            <person name="Gelpke M."/>
            <person name="Goodstein D.M."/>
            <person name="Harafuji N."/>
            <person name="Hastings K.E."/>
            <person name="Ho I."/>
            <person name="Hotta K."/>
            <person name="Huang W."/>
            <person name="Kawashima T."/>
            <person name="Lemaire P."/>
            <person name="Martinez D."/>
            <person name="Meinertzhagen I.A."/>
            <person name="Necula S."/>
            <person name="Nonaka M."/>
            <person name="Putnam N."/>
            <person name="Rash S."/>
            <person name="Saiga H."/>
            <person name="Satake M."/>
            <person name="Terry A."/>
            <person name="Yamada L."/>
            <person name="Wang H.G."/>
            <person name="Awazu S."/>
            <person name="Azumi K."/>
            <person name="Boore J."/>
            <person name="Branno M."/>
            <person name="Chin-Bow S."/>
            <person name="DeSantis R."/>
            <person name="Doyle S."/>
            <person name="Francino P."/>
            <person name="Keys D.N."/>
            <person name="Haga S."/>
            <person name="Hayashi H."/>
            <person name="Hino K."/>
            <person name="Imai K.S."/>
            <person name="Inaba K."/>
            <person name="Kano S."/>
            <person name="Kobayashi K."/>
            <person name="Kobayashi M."/>
            <person name="Lee B.I."/>
            <person name="Makabe K.W."/>
            <person name="Manohar C."/>
            <person name="Matassi G."/>
            <person name="Medina M."/>
            <person name="Mochizuki Y."/>
            <person name="Mount S."/>
            <person name="Morishita T."/>
            <person name="Miura S."/>
            <person name="Nakayama A."/>
            <person name="Nishizaka S."/>
            <person name="Nomoto H."/>
            <person name="Ohta F."/>
            <person name="Oishi K."/>
            <person name="Rigoutsos I."/>
            <person name="Sano M."/>
            <person name="Sasaki A."/>
            <person name="Sasakura Y."/>
            <person name="Shoguchi E."/>
            <person name="Shin-i T."/>
            <person name="Spagnuolo A."/>
            <person name="Stainier D."/>
            <person name="Suzuki M.M."/>
            <person name="Tassy O."/>
            <person name="Takatori N."/>
            <person name="Tokuoka M."/>
            <person name="Yagi K."/>
            <person name="Yoshizaki F."/>
            <person name="Wada S."/>
            <person name="Zhang C."/>
            <person name="Hyatt P.D."/>
            <person name="Larimer F."/>
            <person name="Detter C."/>
            <person name="Doggett N."/>
            <person name="Glavina T."/>
            <person name="Hawkins T."/>
            <person name="Richardson P."/>
            <person name="Lucas S."/>
            <person name="Kohara Y."/>
            <person name="Levine M."/>
            <person name="Satoh N."/>
            <person name="Rokhsar D.S."/>
        </authorList>
    </citation>
    <scope>NUCLEOTIDE SEQUENCE [LARGE SCALE GENOMIC DNA]</scope>
</reference>
<sequence>MRGRASSVGEVWSRGWFLSFVPGRFGCIGASWCRGCCSNGGGVTLEDKVQRREELGGWPLGVVGCLY</sequence>
<reference evidence="1" key="3">
    <citation type="submission" date="2025-08" db="UniProtKB">
        <authorList>
            <consortium name="Ensembl"/>
        </authorList>
    </citation>
    <scope>IDENTIFICATION</scope>
</reference>
<proteinExistence type="predicted"/>
<keyword evidence="2" id="KW-1185">Reference proteome</keyword>
<accession>H2XP35</accession>
<evidence type="ECO:0000313" key="2">
    <source>
        <dbReference type="Proteomes" id="UP000008144"/>
    </source>
</evidence>
<dbReference type="Proteomes" id="UP000008144">
    <property type="component" value="Chromosome 9"/>
</dbReference>
<dbReference type="AlphaFoldDB" id="H2XP35"/>
<evidence type="ECO:0000313" key="1">
    <source>
        <dbReference type="Ensembl" id="ENSCINP00000031418.1"/>
    </source>
</evidence>
<dbReference type="Ensembl" id="ENSCINT00000034004.1">
    <property type="protein sequence ID" value="ENSCINP00000031418.1"/>
    <property type="gene ID" value="ENSCING00000024583.1"/>
</dbReference>
<protein>
    <submittedName>
        <fullName evidence="1">Uncharacterized protein</fullName>
    </submittedName>
</protein>
<reference evidence="1" key="4">
    <citation type="submission" date="2025-09" db="UniProtKB">
        <authorList>
            <consortium name="Ensembl"/>
        </authorList>
    </citation>
    <scope>IDENTIFICATION</scope>
</reference>
<dbReference type="HOGENOM" id="CLU_2819053_0_0_1"/>
<name>H2XP35_CIOIN</name>
<dbReference type="EMBL" id="EAAA01002978">
    <property type="status" value="NOT_ANNOTATED_CDS"/>
    <property type="molecule type" value="Genomic_DNA"/>
</dbReference>
<organism evidence="1 2">
    <name type="scientific">Ciona intestinalis</name>
    <name type="common">Transparent sea squirt</name>
    <name type="synonym">Ascidia intestinalis</name>
    <dbReference type="NCBI Taxonomy" id="7719"/>
    <lineage>
        <taxon>Eukaryota</taxon>
        <taxon>Metazoa</taxon>
        <taxon>Chordata</taxon>
        <taxon>Tunicata</taxon>
        <taxon>Ascidiacea</taxon>
        <taxon>Phlebobranchia</taxon>
        <taxon>Cionidae</taxon>
        <taxon>Ciona</taxon>
    </lineage>
</organism>
<dbReference type="InParanoid" id="H2XP35"/>